<dbReference type="RefSeq" id="XP_012333652.1">
    <property type="nucleotide sequence ID" value="XM_012478229.1"/>
</dbReference>
<evidence type="ECO:0008006" key="5">
    <source>
        <dbReference type="Google" id="ProtNLM"/>
    </source>
</evidence>
<feature type="chain" id="PRO_5002343846" description="6-Cys domain-containing protein" evidence="2">
    <location>
        <begin position="23"/>
        <end position="836"/>
    </location>
</feature>
<dbReference type="OMA" id="CYIGWSF"/>
<dbReference type="Proteomes" id="UP000054561">
    <property type="component" value="Unassembled WGS sequence"/>
</dbReference>
<dbReference type="EMBL" id="KQ001649">
    <property type="protein sequence ID" value="KJP89623.1"/>
    <property type="molecule type" value="Genomic_DNA"/>
</dbReference>
<proteinExistence type="predicted"/>
<dbReference type="OrthoDB" id="370787at2759"/>
<evidence type="ECO:0000313" key="3">
    <source>
        <dbReference type="EMBL" id="KJP89623.1"/>
    </source>
</evidence>
<keyword evidence="2" id="KW-0732">Signal</keyword>
<dbReference type="GeneID" id="24265895"/>
<sequence>MKLLTCSLWWLALLGERLLATGRHLAKFAPSLKEEGELFVESPYECEHSGFISLLKRNPLYFCFFVGEGDYYGLVLRTYNSEDLKWENATEVLITKQKINMYTFIDDYISGKLILIYSYDEKIRVTVFNNYKEPSTDTYKIGVNYEILQIANVTSRVTYIFKNRKSIVLCGMNRSNNILCSFSFDYGLTMKDENAIEFILKNKIPIANYKMHVEFNQEQVYFNLYDDVIQDNDYELRCTQGFDTEYTCDILSKPLKETESIQYRGVLRNPMFQSIVYEMKDKCYIGWSFNSTSMNSEIEMLVSDSPCSHVSLFHHGTSLVVVYQRGPFAPLGPQFYRIFENLHEKSAGCEFRVGGSLYVASTFTNEQCNINMENINVNPENEEEISFSIVVPSEYEIQDSTCFVSNDMYDNDKTTLYYLERDQVEQENLSMYTFLFYQYIIDHTHVKESTCIFVNEKKKKDKLQISLTLENSYKEDTCDIGSDDLCDFIVQGKSKIIIHFEEQDWEADNEFVNASRVIYNGVHIPLHNLLSTSNINDLVQISKNHISIFIPNIIPSSRTAKIVFRSKNEEGRNKPVYLRLQKNIKPMKKILGINFSSSFDISYKYFKHYQENVQFLINDFKETNYIGMVCETHVQITAPPCTLILVDHTNKNFHIHSIFPQKVPFLYSYTKKKLPYAHNNLYISETRFVVFKHFNSILEQKNIKYLYFKCVCNTKNSEGTDSYNQIDFIITTENISSEVIHSRKVIELPKNYKDDESEVEQETNTQQKESKEHPKFKQAQGGMPQPSKRDSSSKKPYAKLSGVDSFGKNNFYRSCATCWKFSLCVIFAFLFLCFLP</sequence>
<evidence type="ECO:0000256" key="1">
    <source>
        <dbReference type="SAM" id="MobiDB-lite"/>
    </source>
</evidence>
<evidence type="ECO:0000256" key="2">
    <source>
        <dbReference type="SAM" id="SignalP"/>
    </source>
</evidence>
<feature type="region of interest" description="Disordered" evidence="1">
    <location>
        <begin position="755"/>
        <end position="796"/>
    </location>
</feature>
<evidence type="ECO:0000313" key="4">
    <source>
        <dbReference type="Proteomes" id="UP000054561"/>
    </source>
</evidence>
<gene>
    <name evidence="3" type="ORF">AK88_00581</name>
</gene>
<dbReference type="AlphaFoldDB" id="A0A0D9QRS9"/>
<accession>A0A0D9QRS9</accession>
<keyword evidence="4" id="KW-1185">Reference proteome</keyword>
<reference evidence="3 4" key="1">
    <citation type="submission" date="2014-03" db="EMBL/GenBank/DDBJ databases">
        <title>The Genome Sequence of Plasmodium fragile nilgiri.</title>
        <authorList>
            <consortium name="The Broad Institute Genomics Platform"/>
            <consortium name="The Broad Institute Genome Sequencing Center for Infectious Disease"/>
            <person name="Neafsey D."/>
            <person name="Duraisingh M."/>
            <person name="Young S.K."/>
            <person name="Zeng Q."/>
            <person name="Gargeya S."/>
            <person name="Abouelleil A."/>
            <person name="Alvarado L."/>
            <person name="Chapman S.B."/>
            <person name="Gainer-Dewar J."/>
            <person name="Goldberg J."/>
            <person name="Griggs A."/>
            <person name="Gujja S."/>
            <person name="Hansen M."/>
            <person name="Howarth C."/>
            <person name="Imamovic A."/>
            <person name="Larimer J."/>
            <person name="Pearson M."/>
            <person name="Poon T.W."/>
            <person name="Priest M."/>
            <person name="Roberts A."/>
            <person name="Saif S."/>
            <person name="Shea T."/>
            <person name="Sykes S."/>
            <person name="Wortman J."/>
            <person name="Nusbaum C."/>
            <person name="Birren B."/>
        </authorList>
    </citation>
    <scope>NUCLEOTIDE SEQUENCE [LARGE SCALE GENOMIC DNA]</scope>
    <source>
        <strain evidence="4">nilgiri</strain>
    </source>
</reference>
<dbReference type="VEuPathDB" id="PlasmoDB:AK88_00581"/>
<feature type="signal peptide" evidence="2">
    <location>
        <begin position="1"/>
        <end position="22"/>
    </location>
</feature>
<name>A0A0D9QRS9_PLAFR</name>
<organism evidence="3 4">
    <name type="scientific">Plasmodium fragile</name>
    <dbReference type="NCBI Taxonomy" id="5857"/>
    <lineage>
        <taxon>Eukaryota</taxon>
        <taxon>Sar</taxon>
        <taxon>Alveolata</taxon>
        <taxon>Apicomplexa</taxon>
        <taxon>Aconoidasida</taxon>
        <taxon>Haemosporida</taxon>
        <taxon>Plasmodiidae</taxon>
        <taxon>Plasmodium</taxon>
        <taxon>Plasmodium (Plasmodium)</taxon>
    </lineage>
</organism>
<protein>
    <recommendedName>
        <fullName evidence="5">6-Cys domain-containing protein</fullName>
    </recommendedName>
</protein>